<dbReference type="InterPro" id="IPR001387">
    <property type="entry name" value="Cro/C1-type_HTH"/>
</dbReference>
<feature type="repeat" description="WD" evidence="3">
    <location>
        <begin position="687"/>
        <end position="728"/>
    </location>
</feature>
<feature type="repeat" description="WD" evidence="3">
    <location>
        <begin position="813"/>
        <end position="854"/>
    </location>
</feature>
<dbReference type="InterPro" id="IPR027417">
    <property type="entry name" value="P-loop_NTPase"/>
</dbReference>
<feature type="repeat" description="WD" evidence="3">
    <location>
        <begin position="1115"/>
        <end position="1149"/>
    </location>
</feature>
<evidence type="ECO:0000313" key="6">
    <source>
        <dbReference type="Proteomes" id="UP000268857"/>
    </source>
</evidence>
<dbReference type="CDD" id="cd00093">
    <property type="entry name" value="HTH_XRE"/>
    <property type="match status" value="1"/>
</dbReference>
<feature type="repeat" description="WD" evidence="3">
    <location>
        <begin position="603"/>
        <end position="644"/>
    </location>
</feature>
<feature type="repeat" description="WD" evidence="3">
    <location>
        <begin position="939"/>
        <end position="980"/>
    </location>
</feature>
<dbReference type="PROSITE" id="PS50294">
    <property type="entry name" value="WD_REPEATS_REGION"/>
    <property type="match status" value="13"/>
</dbReference>
<dbReference type="InterPro" id="IPR002182">
    <property type="entry name" value="NB-ARC"/>
</dbReference>
<reference evidence="5 6" key="1">
    <citation type="journal article" date="2019" name="Genome Biol. Evol.">
        <title>Day and night: Metabolic profiles and evolutionary relationships of six axenic non-marine cyanobacteria.</title>
        <authorList>
            <person name="Will S.E."/>
            <person name="Henke P."/>
            <person name="Boedeker C."/>
            <person name="Huang S."/>
            <person name="Brinkmann H."/>
            <person name="Rohde M."/>
            <person name="Jarek M."/>
            <person name="Friedl T."/>
            <person name="Seufert S."/>
            <person name="Schumacher M."/>
            <person name="Overmann J."/>
            <person name="Neumann-Schaal M."/>
            <person name="Petersen J."/>
        </authorList>
    </citation>
    <scope>NUCLEOTIDE SEQUENCE [LARGE SCALE GENOMIC DNA]</scope>
    <source>
        <strain evidence="5 6">PCC 6912</strain>
    </source>
</reference>
<protein>
    <recommendedName>
        <fullName evidence="4">HTH cro/C1-type domain-containing protein</fullName>
    </recommendedName>
</protein>
<sequence length="1185" mass="131011">MNTQKQRRKRGVILSLEGCQKLRDARIESENKENFGERYTLEELSERTGLDTGTITKVLAREEGVDKRTLERFLAAFNLELDRSFYSNITQSHLDWGEAIDTSVFYGRTEELATLEQLILKDRCRVVSILGMGGIGKSALSVKLTEKIKNNFEYVIWRSLREAPPIQAILANLIQFLSDEQETEANLPESVCDRVSRLIDYLRQYRCLLILDNMESILRGGSRAGLYREGYEWYGELLRRVGETSHSSCLVLTSREKPKEVASLEGKTLWVRSFPLSGMNSVDGQGILKVKGLCGVEEECTAIVERYAGNPLALKIVATAILDVFNGNIREFLHQNTAVFGDIHDILEQQFQRLPDLEKDIMYWLAINREPVSLLELQEDFVSPIPLKKILEALESLVRRSLIEKASPTLVEKSAAHFTLQPVVMEYVTDRLVDQVCSEIFLQKLGLFKCHALMKATAKDYVRETQIRLILKPVIDGLLVLFGGSPRSVENRLTQILATLRETSPLEKSYTAGNIINLLCHLGTDLKGYNFSNLSVWQADLRNVKLHDVNFQNANLAKSVFADTFGGVLSVIFSPDGKLLAMGDTNGEIRLYQVSDGKQLLSCKGHTNWVVSLAFSPDGRTLASSSVDCIVKLWDVSTAQCLQILQGHDDEVWSVAFSPDGNTLASGSDDNTIKLWSVCTGQCLTTFQGHTSWVCSVVFSKDGHMLASGSDDHTVRLWDINIGECLKVFQGHSDGIRSIAVSPDGKMLASGSEDQTIKLWDVNTGECLKTFQGHLNEVYSVTFRSQGDILASGSFDQTVRLWSVSTGECLKTFYGHSSWVYSVAFSPQGELVASGSCDQMVRLWGVRTGECLKTLQGYTHQVLSVSFSPDGQKLASGSHDSLVRLWDVGTGQCFKTFQGHGAAIQSVAFSPDGNTLASGSEDRTVRLWDVNTGQVLQTFQGHDAAIRSVAFSPDGQKLASGSEDQTVRIWDVNTGQTLRTCQGHIAQVWSVAFSPQGMMLASGALEETLKLWDVSTGECLKTLEGHTNWVWSVAFGSDGKLLASTSTDRTLRLWSVSTGECLNILQIDTGWLLSVAFSPDSRILASSCQDHTVRLWDLSTGECLKVLEGHTGGWIRSVAFCPDNQTLASSGEDETIRLWKVTTGECLKVLKVEKPYKRMNIMGVTGLTTAMVATLKVLGAVAGEK</sequence>
<dbReference type="Gene3D" id="2.130.10.10">
    <property type="entry name" value="YVTN repeat-like/Quinoprotein amine dehydrogenase"/>
    <property type="match status" value="7"/>
</dbReference>
<name>A0A433NL52_CHLFR</name>
<feature type="repeat" description="WD" evidence="3">
    <location>
        <begin position="981"/>
        <end position="1022"/>
    </location>
</feature>
<feature type="repeat" description="WD" evidence="3">
    <location>
        <begin position="855"/>
        <end position="896"/>
    </location>
</feature>
<dbReference type="InterPro" id="IPR001680">
    <property type="entry name" value="WD40_rpt"/>
</dbReference>
<dbReference type="Pfam" id="PF00805">
    <property type="entry name" value="Pentapeptide"/>
    <property type="match status" value="1"/>
</dbReference>
<dbReference type="Proteomes" id="UP000268857">
    <property type="component" value="Unassembled WGS sequence"/>
</dbReference>
<dbReference type="Pfam" id="PF25173">
    <property type="entry name" value="Beta-prop_WDR3_1st"/>
    <property type="match status" value="2"/>
</dbReference>
<dbReference type="OrthoDB" id="567898at2"/>
<dbReference type="STRING" id="211165.GCA_000317285_00179"/>
<evidence type="ECO:0000259" key="4">
    <source>
        <dbReference type="PROSITE" id="PS50943"/>
    </source>
</evidence>
<dbReference type="SMART" id="SM00320">
    <property type="entry name" value="WD40"/>
    <property type="match status" value="14"/>
</dbReference>
<evidence type="ECO:0000256" key="1">
    <source>
        <dbReference type="ARBA" id="ARBA00022574"/>
    </source>
</evidence>
<dbReference type="SUPFAM" id="SSF52540">
    <property type="entry name" value="P-loop containing nucleoside triphosphate hydrolases"/>
    <property type="match status" value="1"/>
</dbReference>
<dbReference type="RefSeq" id="WP_016877516.1">
    <property type="nucleotide sequence ID" value="NZ_AJLN01000016.1"/>
</dbReference>
<feature type="repeat" description="WD" evidence="3">
    <location>
        <begin position="729"/>
        <end position="770"/>
    </location>
</feature>
<proteinExistence type="predicted"/>
<feature type="repeat" description="WD" evidence="3">
    <location>
        <begin position="897"/>
        <end position="938"/>
    </location>
</feature>
<dbReference type="PROSITE" id="PS00678">
    <property type="entry name" value="WD_REPEATS_1"/>
    <property type="match status" value="7"/>
</dbReference>
<feature type="repeat" description="WD" evidence="3">
    <location>
        <begin position="561"/>
        <end position="602"/>
    </location>
</feature>
<dbReference type="GO" id="GO:0043531">
    <property type="term" value="F:ADP binding"/>
    <property type="evidence" value="ECO:0007669"/>
    <property type="project" value="InterPro"/>
</dbReference>
<dbReference type="PANTHER" id="PTHR22847">
    <property type="entry name" value="WD40 REPEAT PROTEIN"/>
    <property type="match status" value="1"/>
</dbReference>
<evidence type="ECO:0000256" key="3">
    <source>
        <dbReference type="PROSITE-ProRule" id="PRU00221"/>
    </source>
</evidence>
<dbReference type="PRINTS" id="PR00320">
    <property type="entry name" value="GPROTEINBRPT"/>
</dbReference>
<dbReference type="InterPro" id="IPR019775">
    <property type="entry name" value="WD40_repeat_CS"/>
</dbReference>
<dbReference type="InterPro" id="IPR001646">
    <property type="entry name" value="5peptide_repeat"/>
</dbReference>
<keyword evidence="1 3" id="KW-0853">WD repeat</keyword>
<keyword evidence="2" id="KW-0677">Repeat</keyword>
<dbReference type="CDD" id="cd00200">
    <property type="entry name" value="WD40"/>
    <property type="match status" value="3"/>
</dbReference>
<feature type="repeat" description="WD" evidence="3">
    <location>
        <begin position="771"/>
        <end position="812"/>
    </location>
</feature>
<feature type="repeat" description="WD" evidence="3">
    <location>
        <begin position="1065"/>
        <end position="1106"/>
    </location>
</feature>
<evidence type="ECO:0000313" key="5">
    <source>
        <dbReference type="EMBL" id="RUR83656.1"/>
    </source>
</evidence>
<dbReference type="PRINTS" id="PR00364">
    <property type="entry name" value="DISEASERSIST"/>
</dbReference>
<dbReference type="InterPro" id="IPR011047">
    <property type="entry name" value="Quinoprotein_ADH-like_sf"/>
</dbReference>
<dbReference type="InterPro" id="IPR020472">
    <property type="entry name" value="WD40_PAC1"/>
</dbReference>
<dbReference type="PROSITE" id="PS50082">
    <property type="entry name" value="WD_REPEATS_2"/>
    <property type="match status" value="14"/>
</dbReference>
<dbReference type="SUPFAM" id="SSF50978">
    <property type="entry name" value="WD40 repeat-like"/>
    <property type="match status" value="2"/>
</dbReference>
<dbReference type="Pfam" id="PF00931">
    <property type="entry name" value="NB-ARC"/>
    <property type="match status" value="1"/>
</dbReference>
<dbReference type="EMBL" id="RSCJ01000006">
    <property type="protein sequence ID" value="RUR83656.1"/>
    <property type="molecule type" value="Genomic_DNA"/>
</dbReference>
<accession>A0A433NL52</accession>
<feature type="repeat" description="WD" evidence="3">
    <location>
        <begin position="1023"/>
        <end position="1064"/>
    </location>
</feature>
<gene>
    <name evidence="5" type="ORF">PCC6912_18990</name>
</gene>
<dbReference type="Gene3D" id="3.40.50.300">
    <property type="entry name" value="P-loop containing nucleotide triphosphate hydrolases"/>
    <property type="match status" value="1"/>
</dbReference>
<dbReference type="SUPFAM" id="SSF141571">
    <property type="entry name" value="Pentapeptide repeat-like"/>
    <property type="match status" value="1"/>
</dbReference>
<dbReference type="InterPro" id="IPR036322">
    <property type="entry name" value="WD40_repeat_dom_sf"/>
</dbReference>
<dbReference type="SUPFAM" id="SSF50998">
    <property type="entry name" value="Quinoprotein alcohol dehydrogenase-like"/>
    <property type="match status" value="1"/>
</dbReference>
<organism evidence="5 6">
    <name type="scientific">Chlorogloeopsis fritschii PCC 6912</name>
    <dbReference type="NCBI Taxonomy" id="211165"/>
    <lineage>
        <taxon>Bacteria</taxon>
        <taxon>Bacillati</taxon>
        <taxon>Cyanobacteriota</taxon>
        <taxon>Cyanophyceae</taxon>
        <taxon>Nostocales</taxon>
        <taxon>Chlorogloeopsidaceae</taxon>
        <taxon>Chlorogloeopsis</taxon>
    </lineage>
</organism>
<dbReference type="FunFam" id="2.130.10.10:FF:000228">
    <property type="entry name" value="COMPASS-like H3K4 histone methylase component WDR5A"/>
    <property type="match status" value="1"/>
</dbReference>
<feature type="domain" description="HTH cro/C1-type" evidence="4">
    <location>
        <begin position="39"/>
        <end position="84"/>
    </location>
</feature>
<dbReference type="InterPro" id="IPR015943">
    <property type="entry name" value="WD40/YVTN_repeat-like_dom_sf"/>
</dbReference>
<comment type="caution">
    <text evidence="5">The sequence shown here is derived from an EMBL/GenBank/DDBJ whole genome shotgun (WGS) entry which is preliminary data.</text>
</comment>
<dbReference type="PANTHER" id="PTHR22847:SF637">
    <property type="entry name" value="WD REPEAT DOMAIN 5B"/>
    <property type="match status" value="1"/>
</dbReference>
<keyword evidence="6" id="KW-1185">Reference proteome</keyword>
<dbReference type="AlphaFoldDB" id="A0A433NL52"/>
<dbReference type="PROSITE" id="PS50943">
    <property type="entry name" value="HTH_CROC1"/>
    <property type="match status" value="1"/>
</dbReference>
<feature type="repeat" description="WD" evidence="3">
    <location>
        <begin position="645"/>
        <end position="686"/>
    </location>
</feature>
<dbReference type="Pfam" id="PF00400">
    <property type="entry name" value="WD40"/>
    <property type="match status" value="6"/>
</dbReference>
<evidence type="ECO:0000256" key="2">
    <source>
        <dbReference type="ARBA" id="ARBA00022737"/>
    </source>
</evidence>